<evidence type="ECO:0000313" key="3">
    <source>
        <dbReference type="EMBL" id="SNR75884.1"/>
    </source>
</evidence>
<dbReference type="Pfam" id="PF00072">
    <property type="entry name" value="Response_reg"/>
    <property type="match status" value="1"/>
</dbReference>
<organism evidence="3 4">
    <name type="scientific">Puniceibacterium sediminis</name>
    <dbReference type="NCBI Taxonomy" id="1608407"/>
    <lineage>
        <taxon>Bacteria</taxon>
        <taxon>Pseudomonadati</taxon>
        <taxon>Pseudomonadota</taxon>
        <taxon>Alphaproteobacteria</taxon>
        <taxon>Rhodobacterales</taxon>
        <taxon>Paracoccaceae</taxon>
        <taxon>Puniceibacterium</taxon>
    </lineage>
</organism>
<dbReference type="SMART" id="SM00448">
    <property type="entry name" value="REC"/>
    <property type="match status" value="1"/>
</dbReference>
<dbReference type="RefSeq" id="WP_176439193.1">
    <property type="nucleotide sequence ID" value="NZ_FZNN01000021.1"/>
</dbReference>
<gene>
    <name evidence="3" type="ORF">SAMN06265370_12130</name>
</gene>
<dbReference type="GO" id="GO:0000160">
    <property type="term" value="P:phosphorelay signal transduction system"/>
    <property type="evidence" value="ECO:0007669"/>
    <property type="project" value="InterPro"/>
</dbReference>
<dbReference type="AlphaFoldDB" id="A0A238YYY1"/>
<sequence length="148" mass="16910">MTFRRSSDRLDILMVVDDDFDTNALCQTLLENGIDCRMERCVDGTEALEYLQREHGLLSGKFIILLDLSSPQVNGYDFLTTIRSDPKLRRSVIFVLSTSSEKKDINAAYDLNVAGYILRTESGVENLQIFRFLDAYRSLVTLSDLMLR</sequence>
<feature type="modified residue" description="4-aspartylphosphate" evidence="1">
    <location>
        <position position="67"/>
    </location>
</feature>
<dbReference type="EMBL" id="FZNN01000021">
    <property type="protein sequence ID" value="SNR75884.1"/>
    <property type="molecule type" value="Genomic_DNA"/>
</dbReference>
<dbReference type="PROSITE" id="PS50110">
    <property type="entry name" value="RESPONSE_REGULATORY"/>
    <property type="match status" value="1"/>
</dbReference>
<dbReference type="PANTHER" id="PTHR44520:SF2">
    <property type="entry name" value="RESPONSE REGULATOR RCP1"/>
    <property type="match status" value="1"/>
</dbReference>
<dbReference type="Proteomes" id="UP000198417">
    <property type="component" value="Unassembled WGS sequence"/>
</dbReference>
<protein>
    <recommendedName>
        <fullName evidence="2">Response regulatory domain-containing protein</fullName>
    </recommendedName>
</protein>
<dbReference type="InterPro" id="IPR001789">
    <property type="entry name" value="Sig_transdc_resp-reg_receiver"/>
</dbReference>
<dbReference type="PANTHER" id="PTHR44520">
    <property type="entry name" value="RESPONSE REGULATOR RCP1-RELATED"/>
    <property type="match status" value="1"/>
</dbReference>
<feature type="domain" description="Response regulatory" evidence="2">
    <location>
        <begin position="12"/>
        <end position="134"/>
    </location>
</feature>
<accession>A0A238YYY1</accession>
<keyword evidence="4" id="KW-1185">Reference proteome</keyword>
<evidence type="ECO:0000313" key="4">
    <source>
        <dbReference type="Proteomes" id="UP000198417"/>
    </source>
</evidence>
<dbReference type="Gene3D" id="3.40.50.2300">
    <property type="match status" value="1"/>
</dbReference>
<keyword evidence="1" id="KW-0597">Phosphoprotein</keyword>
<dbReference type="SUPFAM" id="SSF52172">
    <property type="entry name" value="CheY-like"/>
    <property type="match status" value="1"/>
</dbReference>
<dbReference type="InterPro" id="IPR011006">
    <property type="entry name" value="CheY-like_superfamily"/>
</dbReference>
<reference evidence="3 4" key="1">
    <citation type="submission" date="2017-06" db="EMBL/GenBank/DDBJ databases">
        <authorList>
            <person name="Kim H.J."/>
            <person name="Triplett B.A."/>
        </authorList>
    </citation>
    <scope>NUCLEOTIDE SEQUENCE [LARGE SCALE GENOMIC DNA]</scope>
    <source>
        <strain evidence="3 4">DSM 29052</strain>
    </source>
</reference>
<evidence type="ECO:0000259" key="2">
    <source>
        <dbReference type="PROSITE" id="PS50110"/>
    </source>
</evidence>
<evidence type="ECO:0000256" key="1">
    <source>
        <dbReference type="PROSITE-ProRule" id="PRU00169"/>
    </source>
</evidence>
<name>A0A238YYY1_9RHOB</name>
<dbReference type="InterPro" id="IPR052893">
    <property type="entry name" value="TCS_response_regulator"/>
</dbReference>
<proteinExistence type="predicted"/>